<dbReference type="InterPro" id="IPR037158">
    <property type="entry name" value="Thr_synth_N_sf"/>
</dbReference>
<keyword evidence="4" id="KW-0456">Lyase</keyword>
<evidence type="ECO:0000313" key="9">
    <source>
        <dbReference type="Proteomes" id="UP000214365"/>
    </source>
</evidence>
<dbReference type="SUPFAM" id="SSF53686">
    <property type="entry name" value="Tryptophan synthase beta subunit-like PLP-dependent enzymes"/>
    <property type="match status" value="1"/>
</dbReference>
<dbReference type="GO" id="GO:0009088">
    <property type="term" value="P:threonine biosynthetic process"/>
    <property type="evidence" value="ECO:0007669"/>
    <property type="project" value="TreeGrafter"/>
</dbReference>
<dbReference type="InterPro" id="IPR001926">
    <property type="entry name" value="TrpB-like_PALP"/>
</dbReference>
<comment type="caution">
    <text evidence="8">The sequence shown here is derived from an EMBL/GenBank/DDBJ whole genome shotgun (WGS) entry which is preliminary data.</text>
</comment>
<evidence type="ECO:0000256" key="2">
    <source>
        <dbReference type="ARBA" id="ARBA00005517"/>
    </source>
</evidence>
<evidence type="ECO:0000256" key="4">
    <source>
        <dbReference type="ARBA" id="ARBA00023239"/>
    </source>
</evidence>
<protein>
    <submittedName>
        <fullName evidence="8">Threonine synthase</fullName>
    </submittedName>
</protein>
<dbReference type="InterPro" id="IPR029144">
    <property type="entry name" value="Thr_synth_N"/>
</dbReference>
<evidence type="ECO:0000256" key="1">
    <source>
        <dbReference type="ARBA" id="ARBA00001933"/>
    </source>
</evidence>
<keyword evidence="3 5" id="KW-0663">Pyridoxal phosphate</keyword>
<comment type="similarity">
    <text evidence="2">Belongs to the threonine synthase family.</text>
</comment>
<dbReference type="AlphaFoldDB" id="A0A1Q5QCA0"/>
<proteinExistence type="inferred from homology"/>
<sequence>MIASFLSTRGGSYGVSFEEAVLQGLAPDGGLFVPESIPSLPCDWNNWVDLSFEELAFEILTLYIPSTEIPHQFLKAIIHQAYASFRVPDVTPTITLDNERKIHLLELFHGPTFAFKDIALQFFGNLLEFFLERRNQTLQKAGQDREHYVVVGATSGDTGSAGIEGLRGKKDVSVFVLFPTGRVSSVQEAQMTTVPDANVHCLSVDGTFDDCQGLLKGLFADRSAMAPFNLTSINSINVSRILAQVTFYFASYFSLVRSGKFNPSSDQIKFSVPTGNFGDILAGFLAKRMGLPISQLIVATNENDILHRFWQTGTYEKLKSTGSNTHAGAVKETMSPAMDVLISSNFERLLWFLAYDVYGSEVDGEREKLQVASSMVRQWQAALKSEDRFSVEQKMLNAARAEFSSQRVSDAETLATIHDVYQWTGLKHYVLDPHSAIGVTAAIRSAEAAPSFHHVALSTAHPAKFSHAVELALSEEQGFLFSDILPPQLSVLEKLPRRVIHVKRRDGLDGVRKIIMEEVGKVTKT</sequence>
<dbReference type="Pfam" id="PF00291">
    <property type="entry name" value="PALP"/>
    <property type="match status" value="1"/>
</dbReference>
<evidence type="ECO:0000259" key="6">
    <source>
        <dbReference type="Pfam" id="PF00291"/>
    </source>
</evidence>
<gene>
    <name evidence="8" type="ORF">UA08_01577</name>
</gene>
<evidence type="ECO:0000313" key="8">
    <source>
        <dbReference type="EMBL" id="OKL63448.1"/>
    </source>
</evidence>
<reference evidence="8 9" key="1">
    <citation type="submission" date="2015-06" db="EMBL/GenBank/DDBJ databases">
        <title>Talaromyces atroroseus IBT 11181 draft genome.</title>
        <authorList>
            <person name="Rasmussen K.B."/>
            <person name="Rasmussen S."/>
            <person name="Petersen B."/>
            <person name="Sicheritz-Ponten T."/>
            <person name="Mortensen U.H."/>
            <person name="Thrane U."/>
        </authorList>
    </citation>
    <scope>NUCLEOTIDE SEQUENCE [LARGE SCALE GENOMIC DNA]</scope>
    <source>
        <strain evidence="8 9">IBT 11181</strain>
    </source>
</reference>
<dbReference type="EMBL" id="LFMY01000002">
    <property type="protein sequence ID" value="OKL63448.1"/>
    <property type="molecule type" value="Genomic_DNA"/>
</dbReference>
<evidence type="ECO:0000259" key="7">
    <source>
        <dbReference type="Pfam" id="PF14821"/>
    </source>
</evidence>
<name>A0A1Q5QCA0_TALAT</name>
<dbReference type="FunFam" id="3.40.50.1100:FF:000024">
    <property type="entry name" value="Probable threonine synthase"/>
    <property type="match status" value="1"/>
</dbReference>
<dbReference type="InterPro" id="IPR004450">
    <property type="entry name" value="Thr_synthase-like"/>
</dbReference>
<dbReference type="InterPro" id="IPR051166">
    <property type="entry name" value="Threonine_Synthase"/>
</dbReference>
<keyword evidence="9" id="KW-1185">Reference proteome</keyword>
<dbReference type="CDD" id="cd01560">
    <property type="entry name" value="Thr-synth_2"/>
    <property type="match status" value="1"/>
</dbReference>
<dbReference type="FunFam" id="3.90.1380.10:FF:000003">
    <property type="entry name" value="THR4p Threonine synthase"/>
    <property type="match status" value="1"/>
</dbReference>
<dbReference type="NCBIfam" id="TIGR00260">
    <property type="entry name" value="thrC"/>
    <property type="match status" value="1"/>
</dbReference>
<comment type="cofactor">
    <cofactor evidence="1 5">
        <name>pyridoxal 5'-phosphate</name>
        <dbReference type="ChEBI" id="CHEBI:597326"/>
    </cofactor>
</comment>
<evidence type="ECO:0000256" key="5">
    <source>
        <dbReference type="PIRSR" id="PIRSR604450-51"/>
    </source>
</evidence>
<feature type="modified residue" description="N6-(pyridoxal phosphate)lysine" evidence="5">
    <location>
        <position position="116"/>
    </location>
</feature>
<dbReference type="PANTHER" id="PTHR42690:SF1">
    <property type="entry name" value="THREONINE SYNTHASE-LIKE 2"/>
    <property type="match status" value="1"/>
</dbReference>
<dbReference type="GO" id="GO:0004795">
    <property type="term" value="F:threonine synthase activity"/>
    <property type="evidence" value="ECO:0007669"/>
    <property type="project" value="TreeGrafter"/>
</dbReference>
<organism evidence="8 9">
    <name type="scientific">Talaromyces atroroseus</name>
    <dbReference type="NCBI Taxonomy" id="1441469"/>
    <lineage>
        <taxon>Eukaryota</taxon>
        <taxon>Fungi</taxon>
        <taxon>Dikarya</taxon>
        <taxon>Ascomycota</taxon>
        <taxon>Pezizomycotina</taxon>
        <taxon>Eurotiomycetes</taxon>
        <taxon>Eurotiomycetidae</taxon>
        <taxon>Eurotiales</taxon>
        <taxon>Trichocomaceae</taxon>
        <taxon>Talaromyces</taxon>
        <taxon>Talaromyces sect. Trachyspermi</taxon>
    </lineage>
</organism>
<feature type="domain" description="Threonine synthase N-terminal" evidence="7">
    <location>
        <begin position="5"/>
        <end position="82"/>
    </location>
</feature>
<evidence type="ECO:0000256" key="3">
    <source>
        <dbReference type="ARBA" id="ARBA00022898"/>
    </source>
</evidence>
<dbReference type="Pfam" id="PF24857">
    <property type="entry name" value="THR4_C"/>
    <property type="match status" value="1"/>
</dbReference>
<dbReference type="OrthoDB" id="5203861at2759"/>
<dbReference type="InterPro" id="IPR036052">
    <property type="entry name" value="TrpB-like_PALP_sf"/>
</dbReference>
<dbReference type="Proteomes" id="UP000214365">
    <property type="component" value="Unassembled WGS sequence"/>
</dbReference>
<dbReference type="RefSeq" id="XP_020123569.1">
    <property type="nucleotide sequence ID" value="XM_020261256.1"/>
</dbReference>
<dbReference type="GeneID" id="31001332"/>
<dbReference type="Pfam" id="PF14821">
    <property type="entry name" value="Thr_synth_N"/>
    <property type="match status" value="1"/>
</dbReference>
<accession>A0A1Q5QCA0</accession>
<dbReference type="STRING" id="1441469.A0A1Q5QCA0"/>
<dbReference type="PANTHER" id="PTHR42690">
    <property type="entry name" value="THREONINE SYNTHASE FAMILY MEMBER"/>
    <property type="match status" value="1"/>
</dbReference>
<dbReference type="Gene3D" id="3.40.50.1100">
    <property type="match status" value="2"/>
</dbReference>
<dbReference type="Gene3D" id="3.90.1380.10">
    <property type="entry name" value="Threonine synthase, N-terminal domain"/>
    <property type="match status" value="1"/>
</dbReference>
<feature type="domain" description="Tryptophan synthase beta chain-like PALP" evidence="6">
    <location>
        <begin position="91"/>
        <end position="338"/>
    </location>
</feature>